<evidence type="ECO:0000259" key="4">
    <source>
        <dbReference type="Pfam" id="PF14432"/>
    </source>
</evidence>
<feature type="repeat" description="PPR" evidence="3">
    <location>
        <begin position="70"/>
        <end position="104"/>
    </location>
</feature>
<dbReference type="Pfam" id="PF20431">
    <property type="entry name" value="E_motif"/>
    <property type="match status" value="1"/>
</dbReference>
<evidence type="ECO:0000256" key="1">
    <source>
        <dbReference type="ARBA" id="ARBA00006643"/>
    </source>
</evidence>
<dbReference type="InterPro" id="IPR032867">
    <property type="entry name" value="DYW_dom"/>
</dbReference>
<dbReference type="InterPro" id="IPR046848">
    <property type="entry name" value="E_motif"/>
</dbReference>
<dbReference type="GO" id="GO:0008270">
    <property type="term" value="F:zinc ion binding"/>
    <property type="evidence" value="ECO:0007669"/>
    <property type="project" value="InterPro"/>
</dbReference>
<dbReference type="Pfam" id="PF14432">
    <property type="entry name" value="DYW_deaminase"/>
    <property type="match status" value="1"/>
</dbReference>
<evidence type="ECO:0000256" key="3">
    <source>
        <dbReference type="PROSITE-ProRule" id="PRU00708"/>
    </source>
</evidence>
<feature type="repeat" description="PPR" evidence="3">
    <location>
        <begin position="171"/>
        <end position="202"/>
    </location>
</feature>
<dbReference type="PANTHER" id="PTHR47926">
    <property type="entry name" value="PENTATRICOPEPTIDE REPEAT-CONTAINING PROTEIN"/>
    <property type="match status" value="1"/>
</dbReference>
<accession>A0AAF1B4N6</accession>
<gene>
    <name evidence="5" type="ORF">DCAR_0623917</name>
</gene>
<dbReference type="EMBL" id="CP093348">
    <property type="protein sequence ID" value="WOH04508.1"/>
    <property type="molecule type" value="Genomic_DNA"/>
</dbReference>
<dbReference type="AlphaFoldDB" id="A0AAF1B4N6"/>
<keyword evidence="6" id="KW-1185">Reference proteome</keyword>
<evidence type="ECO:0000313" key="5">
    <source>
        <dbReference type="EMBL" id="WOH04508.1"/>
    </source>
</evidence>
<dbReference type="Gene3D" id="1.25.40.10">
    <property type="entry name" value="Tetratricopeptide repeat domain"/>
    <property type="match status" value="4"/>
</dbReference>
<feature type="domain" description="DYW" evidence="4">
    <location>
        <begin position="581"/>
        <end position="673"/>
    </location>
</feature>
<dbReference type="InterPro" id="IPR002885">
    <property type="entry name" value="PPR_rpt"/>
</dbReference>
<dbReference type="FunFam" id="1.25.40.10:FF:000184">
    <property type="entry name" value="Pentatricopeptide repeat-containing protein, chloroplastic"/>
    <property type="match status" value="1"/>
</dbReference>
<organism evidence="5 6">
    <name type="scientific">Daucus carota subsp. sativus</name>
    <name type="common">Carrot</name>
    <dbReference type="NCBI Taxonomy" id="79200"/>
    <lineage>
        <taxon>Eukaryota</taxon>
        <taxon>Viridiplantae</taxon>
        <taxon>Streptophyta</taxon>
        <taxon>Embryophyta</taxon>
        <taxon>Tracheophyta</taxon>
        <taxon>Spermatophyta</taxon>
        <taxon>Magnoliopsida</taxon>
        <taxon>eudicotyledons</taxon>
        <taxon>Gunneridae</taxon>
        <taxon>Pentapetalae</taxon>
        <taxon>asterids</taxon>
        <taxon>campanulids</taxon>
        <taxon>Apiales</taxon>
        <taxon>Apiaceae</taxon>
        <taxon>Apioideae</taxon>
        <taxon>Scandiceae</taxon>
        <taxon>Daucinae</taxon>
        <taxon>Daucus</taxon>
        <taxon>Daucus sect. Daucus</taxon>
    </lineage>
</organism>
<sequence>MATQHKHLLYLLKNPNSVKTLNHLKSIHVHLIRTNLHQDSFAMGNFITHCSTLRRMNYAQKLFDEMSHPNSFVWNTMVRGFQQNQEPRNALILFEKMKMRGVIGDKFTYPFVIRACNDLWEQCRGKCAHGEVLKVGLELDVFVGTSLIEFYSGFESMEYAYRVFEEMVVKDMVAWTAILHGFVSKFGDIERGRELFCRMPNKDMVVWNIMINGYVRVGNVEDARALFEQAPFKDLLMYNTILGGYVRSGEVEKMMQFFDDMPQKDLVSWNSVIGGLVRSKRCSEAMKYFQQMQMMNVSPNDVTLISILIGCAQVGALDVGKWVHSYIDRNNIGLNNVIGTALVDMYSKCGELESAISVFEKMPERDVVSWNAMMMGFSMNSQSRNTLEFFSRMKNDDVHPNDATILGVLCACVHGGLVDEGRRYFASMSKDLGLTPKLEHYGCMVDILGRAGLLDEAYRLIRSMPITPHTGVWGALLGACKIHGNVELAESAIEQLLQLDVEDGGYLAIMSNIYANAGRWDDVSKVRELMKKKGIGKTRGCSSIEVDGEIHEFGVEEKIHPRADEINNMLGEISHRLKCAGHFANQNEVLFDMEEEDKEKTLIFHSEKMAVAFGLIATKKGTLIRVVKNLRICSDCHAAVKLVSRIFEREIVIRDRSRFHHFKNGSCSCGDYW</sequence>
<feature type="repeat" description="PPR" evidence="3">
    <location>
        <begin position="203"/>
        <end position="237"/>
    </location>
</feature>
<dbReference type="InterPro" id="IPR011990">
    <property type="entry name" value="TPR-like_helical_dom_sf"/>
</dbReference>
<proteinExistence type="inferred from homology"/>
<dbReference type="NCBIfam" id="TIGR00756">
    <property type="entry name" value="PPR"/>
    <property type="match status" value="5"/>
</dbReference>
<dbReference type="InterPro" id="IPR046960">
    <property type="entry name" value="PPR_At4g14850-like_plant"/>
</dbReference>
<protein>
    <recommendedName>
        <fullName evidence="4">DYW domain-containing protein</fullName>
    </recommendedName>
</protein>
<dbReference type="PROSITE" id="PS51375">
    <property type="entry name" value="PPR"/>
    <property type="match status" value="6"/>
</dbReference>
<evidence type="ECO:0000256" key="2">
    <source>
        <dbReference type="ARBA" id="ARBA00022737"/>
    </source>
</evidence>
<dbReference type="Proteomes" id="UP000077755">
    <property type="component" value="Chromosome 6"/>
</dbReference>
<name>A0AAF1B4N6_DAUCS</name>
<dbReference type="PANTHER" id="PTHR47926:SF537">
    <property type="entry name" value="PENTACOTRIPEPTIDE-REPEAT REGION OF PRORP DOMAIN-CONTAINING PROTEIN"/>
    <property type="match status" value="1"/>
</dbReference>
<dbReference type="Pfam" id="PF01535">
    <property type="entry name" value="PPR"/>
    <property type="match status" value="4"/>
</dbReference>
<dbReference type="Pfam" id="PF13041">
    <property type="entry name" value="PPR_2"/>
    <property type="match status" value="2"/>
</dbReference>
<dbReference type="GO" id="GO:0003723">
    <property type="term" value="F:RNA binding"/>
    <property type="evidence" value="ECO:0007669"/>
    <property type="project" value="InterPro"/>
</dbReference>
<feature type="repeat" description="PPR" evidence="3">
    <location>
        <begin position="265"/>
        <end position="299"/>
    </location>
</feature>
<feature type="repeat" description="PPR" evidence="3">
    <location>
        <begin position="335"/>
        <end position="365"/>
    </location>
</feature>
<feature type="repeat" description="PPR" evidence="3">
    <location>
        <begin position="366"/>
        <end position="400"/>
    </location>
</feature>
<reference evidence="5" key="2">
    <citation type="submission" date="2022-03" db="EMBL/GenBank/DDBJ databases">
        <title>Draft title - Genomic analysis of global carrot germplasm unveils the trajectory of domestication and the origin of high carotenoid orange carrot.</title>
        <authorList>
            <person name="Iorizzo M."/>
            <person name="Ellison S."/>
            <person name="Senalik D."/>
            <person name="Macko-Podgorni A."/>
            <person name="Grzebelus D."/>
            <person name="Bostan H."/>
            <person name="Rolling W."/>
            <person name="Curaba J."/>
            <person name="Simon P."/>
        </authorList>
    </citation>
    <scope>NUCLEOTIDE SEQUENCE</scope>
    <source>
        <tissue evidence="5">Leaf</tissue>
    </source>
</reference>
<reference evidence="5" key="1">
    <citation type="journal article" date="2016" name="Nat. Genet.">
        <title>A high-quality carrot genome assembly provides new insights into carotenoid accumulation and asterid genome evolution.</title>
        <authorList>
            <person name="Iorizzo M."/>
            <person name="Ellison S."/>
            <person name="Senalik D."/>
            <person name="Zeng P."/>
            <person name="Satapoomin P."/>
            <person name="Huang J."/>
            <person name="Bowman M."/>
            <person name="Iovene M."/>
            <person name="Sanseverino W."/>
            <person name="Cavagnaro P."/>
            <person name="Yildiz M."/>
            <person name="Macko-Podgorni A."/>
            <person name="Moranska E."/>
            <person name="Grzebelus E."/>
            <person name="Grzebelus D."/>
            <person name="Ashrafi H."/>
            <person name="Zheng Z."/>
            <person name="Cheng S."/>
            <person name="Spooner D."/>
            <person name="Van Deynze A."/>
            <person name="Simon P."/>
        </authorList>
    </citation>
    <scope>NUCLEOTIDE SEQUENCE</scope>
    <source>
        <tissue evidence="5">Leaf</tissue>
    </source>
</reference>
<evidence type="ECO:0000313" key="6">
    <source>
        <dbReference type="Proteomes" id="UP000077755"/>
    </source>
</evidence>
<dbReference type="KEGG" id="dcr:108227687"/>
<keyword evidence="2" id="KW-0677">Repeat</keyword>
<dbReference type="FunFam" id="1.25.40.10:FF:000333">
    <property type="entry name" value="Pentatricopeptide repeat-containing protein"/>
    <property type="match status" value="1"/>
</dbReference>
<dbReference type="GO" id="GO:0009451">
    <property type="term" value="P:RNA modification"/>
    <property type="evidence" value="ECO:0007669"/>
    <property type="project" value="InterPro"/>
</dbReference>
<comment type="similarity">
    <text evidence="1">Belongs to the PPR family. PCMP-H subfamily.</text>
</comment>